<comment type="caution">
    <text evidence="3">The sequence shown here is derived from an EMBL/GenBank/DDBJ whole genome shotgun (WGS) entry which is preliminary data.</text>
</comment>
<dbReference type="SUPFAM" id="SSF64182">
    <property type="entry name" value="DHH phosphoesterases"/>
    <property type="match status" value="1"/>
</dbReference>
<dbReference type="AlphaFoldDB" id="A0A9D0ZXK8"/>
<dbReference type="GO" id="GO:0003676">
    <property type="term" value="F:nucleic acid binding"/>
    <property type="evidence" value="ECO:0007669"/>
    <property type="project" value="InterPro"/>
</dbReference>
<dbReference type="Pfam" id="PF01368">
    <property type="entry name" value="DHH"/>
    <property type="match status" value="1"/>
</dbReference>
<feature type="domain" description="DDH" evidence="1">
    <location>
        <begin position="14"/>
        <end position="154"/>
    </location>
</feature>
<evidence type="ECO:0000313" key="3">
    <source>
        <dbReference type="EMBL" id="HIQ97255.1"/>
    </source>
</evidence>
<name>A0A9D0ZXK8_9FIRM</name>
<dbReference type="InterPro" id="IPR038763">
    <property type="entry name" value="DHH_sf"/>
</dbReference>
<dbReference type="Proteomes" id="UP000886886">
    <property type="component" value="Unassembled WGS sequence"/>
</dbReference>
<evidence type="ECO:0000259" key="1">
    <source>
        <dbReference type="Pfam" id="PF01368"/>
    </source>
</evidence>
<dbReference type="InterPro" id="IPR051319">
    <property type="entry name" value="Oligoribo/pAp-PDE_c-di-AMP_PDE"/>
</dbReference>
<evidence type="ECO:0000313" key="4">
    <source>
        <dbReference type="Proteomes" id="UP000886886"/>
    </source>
</evidence>
<gene>
    <name evidence="3" type="ORF">IAB26_11910</name>
</gene>
<dbReference type="Gene3D" id="3.90.1640.10">
    <property type="entry name" value="inorganic pyrophosphatase (n-terminal core)"/>
    <property type="match status" value="1"/>
</dbReference>
<dbReference type="EMBL" id="DVFT01000175">
    <property type="protein sequence ID" value="HIQ97255.1"/>
    <property type="molecule type" value="Genomic_DNA"/>
</dbReference>
<reference evidence="3" key="1">
    <citation type="submission" date="2020-10" db="EMBL/GenBank/DDBJ databases">
        <authorList>
            <person name="Gilroy R."/>
        </authorList>
    </citation>
    <scope>NUCLEOTIDE SEQUENCE</scope>
    <source>
        <strain evidence="3">ChiSjej3B21-11622</strain>
    </source>
</reference>
<dbReference type="Gene3D" id="3.10.310.30">
    <property type="match status" value="1"/>
</dbReference>
<accession>A0A9D0ZXK8</accession>
<dbReference type="Pfam" id="PF02272">
    <property type="entry name" value="DHHA1"/>
    <property type="match status" value="1"/>
</dbReference>
<dbReference type="InterPro" id="IPR003156">
    <property type="entry name" value="DHHA1_dom"/>
</dbReference>
<reference evidence="3" key="2">
    <citation type="journal article" date="2021" name="PeerJ">
        <title>Extensive microbial diversity within the chicken gut microbiome revealed by metagenomics and culture.</title>
        <authorList>
            <person name="Gilroy R."/>
            <person name="Ravi A."/>
            <person name="Getino M."/>
            <person name="Pursley I."/>
            <person name="Horton D.L."/>
            <person name="Alikhan N.F."/>
            <person name="Baker D."/>
            <person name="Gharbi K."/>
            <person name="Hall N."/>
            <person name="Watson M."/>
            <person name="Adriaenssens E.M."/>
            <person name="Foster-Nyarko E."/>
            <person name="Jarju S."/>
            <person name="Secka A."/>
            <person name="Antonio M."/>
            <person name="Oren A."/>
            <person name="Chaudhuri R.R."/>
            <person name="La Ragione R."/>
            <person name="Hildebrand F."/>
            <person name="Pallen M.J."/>
        </authorList>
    </citation>
    <scope>NUCLEOTIDE SEQUENCE</scope>
    <source>
        <strain evidence="3">ChiSjej3B21-11622</strain>
    </source>
</reference>
<organism evidence="3 4">
    <name type="scientific">Candidatus Limivivens merdigallinarum</name>
    <dbReference type="NCBI Taxonomy" id="2840859"/>
    <lineage>
        <taxon>Bacteria</taxon>
        <taxon>Bacillati</taxon>
        <taxon>Bacillota</taxon>
        <taxon>Clostridia</taxon>
        <taxon>Lachnospirales</taxon>
        <taxon>Lachnospiraceae</taxon>
        <taxon>Lachnospiraceae incertae sedis</taxon>
        <taxon>Candidatus Limivivens</taxon>
    </lineage>
</organism>
<protein>
    <submittedName>
        <fullName evidence="3">Bifunctional oligoribonuclease/PAP phosphatase NrnA</fullName>
    </submittedName>
</protein>
<proteinExistence type="predicted"/>
<dbReference type="PANTHER" id="PTHR47618">
    <property type="entry name" value="BIFUNCTIONAL OLIGORIBONUCLEASE AND PAP PHOSPHATASE NRNA"/>
    <property type="match status" value="1"/>
</dbReference>
<dbReference type="PANTHER" id="PTHR47618:SF1">
    <property type="entry name" value="BIFUNCTIONAL OLIGORIBONUCLEASE AND PAP PHOSPHATASE NRNA"/>
    <property type="match status" value="1"/>
</dbReference>
<dbReference type="InterPro" id="IPR001667">
    <property type="entry name" value="DDH_dom"/>
</dbReference>
<sequence>MINLQNELAGANSVAIAGHVRPDGDCVGSCMGLALYLRKYFPELQRTEVYLESIPESFHFLKDSDTIRDSSEASGAYDVVFVLDCGDRERLGDSAVLLDNAKKVVCIDHHISNKGFGEVQYIEPQASSTSELIYLILDEEKIDTPIAEALYMGIAHDTGVFQYSNCTRRTMEIAGLLMEKGIDFSGIVDRTFFQKTYIQNQILGRALLESMMLLDGKCIISAIRKKDMEFYGAGPKDLEGIVSQMRYTTGVEVAMFLYETSIQEYKVSLRSNNIVDVSKIASYFGGGGHVRAAGCTMQGNIHDVINNLTRHIEKQLEEAEEKQTLKG</sequence>
<feature type="domain" description="DHHA1" evidence="2">
    <location>
        <begin position="230"/>
        <end position="317"/>
    </location>
</feature>
<evidence type="ECO:0000259" key="2">
    <source>
        <dbReference type="Pfam" id="PF02272"/>
    </source>
</evidence>